<dbReference type="PANTHER" id="PTHR46249:SF31">
    <property type="entry name" value="AMINOTRANSFERASE-LIKE PLANT MOBILE DOMAIN-CONTAINING PROTEIN"/>
    <property type="match status" value="1"/>
</dbReference>
<accession>A0ABU6W972</accession>
<keyword evidence="3" id="KW-1185">Reference proteome</keyword>
<feature type="compositionally biased region" description="Low complexity" evidence="1">
    <location>
        <begin position="34"/>
        <end position="54"/>
    </location>
</feature>
<evidence type="ECO:0000313" key="3">
    <source>
        <dbReference type="Proteomes" id="UP001341840"/>
    </source>
</evidence>
<reference evidence="2 3" key="1">
    <citation type="journal article" date="2023" name="Plants (Basel)">
        <title>Bridging the Gap: Combining Genomics and Transcriptomics Approaches to Understand Stylosanthes scabra, an Orphan Legume from the Brazilian Caatinga.</title>
        <authorList>
            <person name="Ferreira-Neto J.R.C."/>
            <person name="da Silva M.D."/>
            <person name="Binneck E."/>
            <person name="de Melo N.F."/>
            <person name="da Silva R.H."/>
            <person name="de Melo A.L.T.M."/>
            <person name="Pandolfi V."/>
            <person name="Bustamante F.O."/>
            <person name="Brasileiro-Vidal A.C."/>
            <person name="Benko-Iseppon A.M."/>
        </authorList>
    </citation>
    <scope>NUCLEOTIDE SEQUENCE [LARGE SCALE GENOMIC DNA]</scope>
    <source>
        <tissue evidence="2">Leaves</tissue>
    </source>
</reference>
<comment type="caution">
    <text evidence="2">The sequence shown here is derived from an EMBL/GenBank/DDBJ whole genome shotgun (WGS) entry which is preliminary data.</text>
</comment>
<name>A0ABU6W972_9FABA</name>
<dbReference type="Proteomes" id="UP001341840">
    <property type="component" value="Unassembled WGS sequence"/>
</dbReference>
<protein>
    <submittedName>
        <fullName evidence="2">Uncharacterized protein</fullName>
    </submittedName>
</protein>
<sequence>MPKKAIVASSRGKGIHLALPGPIKQSQSGYESGSSTQQPAQKSTKQSSQSSQSKNEAGPSTHQPKKTKVDYAFPIQTLMALQDQSVTKLNKKSWAEICSESDEDIDLTQLVSQLAQQKTIIQNPKQKSIVSNPQKTQSQKVQTNYTPTKKFSNIIQMEPEFWDEFPHKVIPKIFPTGFHFRPTSPIKTRQFYEFILVDTDSETCVPVMLKFFSIFSLSWVFSWQYQYGKSELDHPKALPILQRHAYVK</sequence>
<proteinExistence type="predicted"/>
<feature type="compositionally biased region" description="Polar residues" evidence="1">
    <location>
        <begin position="24"/>
        <end position="33"/>
    </location>
</feature>
<feature type="region of interest" description="Disordered" evidence="1">
    <location>
        <begin position="1"/>
        <end position="66"/>
    </location>
</feature>
<gene>
    <name evidence="2" type="ORF">PIB30_018489</name>
</gene>
<dbReference type="EMBL" id="JASCZI010181298">
    <property type="protein sequence ID" value="MED6181346.1"/>
    <property type="molecule type" value="Genomic_DNA"/>
</dbReference>
<dbReference type="PANTHER" id="PTHR46249">
    <property type="entry name" value="CCHC-TYPE DOMAIN-CONTAINING PROTEIN-RELATED"/>
    <property type="match status" value="1"/>
</dbReference>
<organism evidence="2 3">
    <name type="scientific">Stylosanthes scabra</name>
    <dbReference type="NCBI Taxonomy" id="79078"/>
    <lineage>
        <taxon>Eukaryota</taxon>
        <taxon>Viridiplantae</taxon>
        <taxon>Streptophyta</taxon>
        <taxon>Embryophyta</taxon>
        <taxon>Tracheophyta</taxon>
        <taxon>Spermatophyta</taxon>
        <taxon>Magnoliopsida</taxon>
        <taxon>eudicotyledons</taxon>
        <taxon>Gunneridae</taxon>
        <taxon>Pentapetalae</taxon>
        <taxon>rosids</taxon>
        <taxon>fabids</taxon>
        <taxon>Fabales</taxon>
        <taxon>Fabaceae</taxon>
        <taxon>Papilionoideae</taxon>
        <taxon>50 kb inversion clade</taxon>
        <taxon>dalbergioids sensu lato</taxon>
        <taxon>Dalbergieae</taxon>
        <taxon>Pterocarpus clade</taxon>
        <taxon>Stylosanthes</taxon>
    </lineage>
</organism>
<evidence type="ECO:0000313" key="2">
    <source>
        <dbReference type="EMBL" id="MED6181346.1"/>
    </source>
</evidence>
<evidence type="ECO:0000256" key="1">
    <source>
        <dbReference type="SAM" id="MobiDB-lite"/>
    </source>
</evidence>